<evidence type="ECO:0000259" key="4">
    <source>
        <dbReference type="Pfam" id="PF01420"/>
    </source>
</evidence>
<dbReference type="InterPro" id="IPR000055">
    <property type="entry name" value="Restrct_endonuc_typeI_TRD"/>
</dbReference>
<dbReference type="GO" id="GO:0009307">
    <property type="term" value="P:DNA restriction-modification system"/>
    <property type="evidence" value="ECO:0007669"/>
    <property type="project" value="UniProtKB-KW"/>
</dbReference>
<gene>
    <name evidence="5" type="primary">bcgIB</name>
    <name evidence="5" type="ORF">Tfer_2748</name>
</gene>
<accession>A0A0L6VZA2</accession>
<name>A0A0L6VZA2_9FIRM</name>
<dbReference type="SUPFAM" id="SSF116734">
    <property type="entry name" value="DNA methylase specificity domain"/>
    <property type="match status" value="2"/>
</dbReference>
<evidence type="ECO:0000256" key="2">
    <source>
        <dbReference type="ARBA" id="ARBA00022747"/>
    </source>
</evidence>
<keyword evidence="6" id="KW-1185">Reference proteome</keyword>
<feature type="domain" description="Type I restriction modification DNA specificity" evidence="4">
    <location>
        <begin position="11"/>
        <end position="161"/>
    </location>
</feature>
<evidence type="ECO:0000256" key="1">
    <source>
        <dbReference type="ARBA" id="ARBA00010923"/>
    </source>
</evidence>
<keyword evidence="2" id="KW-0680">Restriction system</keyword>
<dbReference type="GO" id="GO:0003677">
    <property type="term" value="F:DNA binding"/>
    <property type="evidence" value="ECO:0007669"/>
    <property type="project" value="UniProtKB-KW"/>
</dbReference>
<dbReference type="InterPro" id="IPR044946">
    <property type="entry name" value="Restrct_endonuc_typeI_TRD_sf"/>
</dbReference>
<proteinExistence type="inferred from homology"/>
<dbReference type="AlphaFoldDB" id="A0A0L6VZA2"/>
<comment type="caution">
    <text evidence="5">The sequence shown here is derived from an EMBL/GenBank/DDBJ whole genome shotgun (WGS) entry which is preliminary data.</text>
</comment>
<dbReference type="EMBL" id="LGTE01000024">
    <property type="protein sequence ID" value="KNZ68657.1"/>
    <property type="molecule type" value="Genomic_DNA"/>
</dbReference>
<reference evidence="6" key="1">
    <citation type="submission" date="2015-07" db="EMBL/GenBank/DDBJ databases">
        <title>Complete Genome of Thermincola ferriacetica strain Z-0001T.</title>
        <authorList>
            <person name="Lusk B."/>
            <person name="Badalamenti J.P."/>
            <person name="Parameswaran P."/>
            <person name="Bond D.R."/>
            <person name="Torres C.I."/>
        </authorList>
    </citation>
    <scope>NUCLEOTIDE SEQUENCE [LARGE SCALE GENOMIC DNA]</scope>
    <source>
        <strain evidence="6">Z-0001</strain>
    </source>
</reference>
<dbReference type="RefSeq" id="WP_052218753.1">
    <property type="nucleotide sequence ID" value="NZ_LGTE01000024.1"/>
</dbReference>
<dbReference type="Pfam" id="PF01420">
    <property type="entry name" value="Methylase_S"/>
    <property type="match status" value="2"/>
</dbReference>
<dbReference type="Proteomes" id="UP000037175">
    <property type="component" value="Unassembled WGS sequence"/>
</dbReference>
<dbReference type="REBASE" id="129488">
    <property type="entry name" value="S.TfeZORF2747P"/>
</dbReference>
<evidence type="ECO:0000313" key="5">
    <source>
        <dbReference type="EMBL" id="KNZ68657.1"/>
    </source>
</evidence>
<evidence type="ECO:0000256" key="3">
    <source>
        <dbReference type="ARBA" id="ARBA00023125"/>
    </source>
</evidence>
<dbReference type="Gene3D" id="3.90.220.20">
    <property type="entry name" value="DNA methylase specificity domains"/>
    <property type="match status" value="2"/>
</dbReference>
<protein>
    <submittedName>
        <fullName evidence="5">Restriction enzyme BgcI subunit beta</fullName>
    </submittedName>
</protein>
<comment type="similarity">
    <text evidence="1">Belongs to the type-I restriction system S methylase family.</text>
</comment>
<organism evidence="5 6">
    <name type="scientific">Thermincola ferriacetica</name>
    <dbReference type="NCBI Taxonomy" id="281456"/>
    <lineage>
        <taxon>Bacteria</taxon>
        <taxon>Bacillati</taxon>
        <taxon>Bacillota</taxon>
        <taxon>Clostridia</taxon>
        <taxon>Eubacteriales</taxon>
        <taxon>Thermincolaceae</taxon>
        <taxon>Thermincola</taxon>
    </lineage>
</organism>
<sequence length="354" mass="40623">MSSLSNPIDTSTWEWWKIKDLFKIERGKGIVKQNRINGNIPYISAKNNNNGLEQLICVNDKIYKNVLGWVNDGNGGVGYCFYHPYTFRPSNHITVLIPKNFQLNELTGLFFATIITLEKDKHSRGFSINNYRAENTKIKLPTTIINQERHVDFEWIENFMKNIQQKYLINHINKTGQVIADYKKSKSNLGQKIDTSHWKWFKIADLFELEKGKCGNARALLQDGNEIPYIGAKKSNNGLMRMVKRRENLVTAGNSIVFISDGQGSVGYALYQPKDFIGSTTLTIGRNPNLNVYNGLFLVSILDKERPKYSYGRKYSLEKIKETLIKLPATADGNPDWCYMENYTKGLLFSKYIS</sequence>
<feature type="domain" description="Type I restriction modification DNA specificity" evidence="4">
    <location>
        <begin position="197"/>
        <end position="345"/>
    </location>
</feature>
<keyword evidence="3" id="KW-0238">DNA-binding</keyword>
<evidence type="ECO:0000313" key="6">
    <source>
        <dbReference type="Proteomes" id="UP000037175"/>
    </source>
</evidence>